<keyword evidence="2" id="KW-1133">Transmembrane helix</keyword>
<proteinExistence type="predicted"/>
<reference evidence="4" key="1">
    <citation type="submission" date="2020-01" db="EMBL/GenBank/DDBJ databases">
        <title>Insect and environment-associated Actinomycetes.</title>
        <authorList>
            <person name="Currrie C."/>
            <person name="Chevrette M."/>
            <person name="Carlson C."/>
            <person name="Stubbendieck R."/>
            <person name="Wendt-Pienkowski E."/>
        </authorList>
    </citation>
    <scope>NUCLEOTIDE SEQUENCE</scope>
    <source>
        <strain evidence="4">SID12501</strain>
    </source>
</reference>
<accession>A0A6B3BND3</accession>
<dbReference type="RefSeq" id="WP_164312097.1">
    <property type="nucleotide sequence ID" value="NZ_JAAGLU010000002.1"/>
</dbReference>
<evidence type="ECO:0000256" key="3">
    <source>
        <dbReference type="SAM" id="SignalP"/>
    </source>
</evidence>
<keyword evidence="3" id="KW-0732">Signal</keyword>
<dbReference type="AlphaFoldDB" id="A0A6B3BND3"/>
<evidence type="ECO:0000256" key="2">
    <source>
        <dbReference type="SAM" id="Phobius"/>
    </source>
</evidence>
<feature type="compositionally biased region" description="Basic and acidic residues" evidence="1">
    <location>
        <begin position="55"/>
        <end position="66"/>
    </location>
</feature>
<evidence type="ECO:0008006" key="5">
    <source>
        <dbReference type="Google" id="ProtNLM"/>
    </source>
</evidence>
<comment type="caution">
    <text evidence="4">The sequence shown here is derived from an EMBL/GenBank/DDBJ whole genome shotgun (WGS) entry which is preliminary data.</text>
</comment>
<organism evidence="4">
    <name type="scientific">Streptomyces sp. SID12501</name>
    <dbReference type="NCBI Taxonomy" id="2706042"/>
    <lineage>
        <taxon>Bacteria</taxon>
        <taxon>Bacillati</taxon>
        <taxon>Actinomycetota</taxon>
        <taxon>Actinomycetes</taxon>
        <taxon>Kitasatosporales</taxon>
        <taxon>Streptomycetaceae</taxon>
        <taxon>Streptomyces</taxon>
    </lineage>
</organism>
<evidence type="ECO:0000256" key="1">
    <source>
        <dbReference type="SAM" id="MobiDB-lite"/>
    </source>
</evidence>
<feature type="transmembrane region" description="Helical" evidence="2">
    <location>
        <begin position="106"/>
        <end position="127"/>
    </location>
</feature>
<feature type="chain" id="PRO_5025437981" description="Tat pathway signal sequence domain protein" evidence="3">
    <location>
        <begin position="24"/>
        <end position="134"/>
    </location>
</feature>
<feature type="signal peptide" evidence="3">
    <location>
        <begin position="1"/>
        <end position="23"/>
    </location>
</feature>
<evidence type="ECO:0000313" key="4">
    <source>
        <dbReference type="EMBL" id="NEC84623.1"/>
    </source>
</evidence>
<protein>
    <recommendedName>
        <fullName evidence="5">Tat pathway signal sequence domain protein</fullName>
    </recommendedName>
</protein>
<feature type="region of interest" description="Disordered" evidence="1">
    <location>
        <begin position="26"/>
        <end position="99"/>
    </location>
</feature>
<gene>
    <name evidence="4" type="ORF">G3I71_01795</name>
</gene>
<keyword evidence="2" id="KW-0812">Transmembrane</keyword>
<name>A0A6B3BND3_9ACTN</name>
<dbReference type="EMBL" id="JAAGLU010000002">
    <property type="protein sequence ID" value="NEC84623.1"/>
    <property type="molecule type" value="Genomic_DNA"/>
</dbReference>
<sequence length="134" mass="13837">MTPWLHTLRTCGTLLALAAPTLAASPHGTTSSYDNISHVARPAPDASRAGSQAGEGRERPGRRESSPPDEAAYEAAVPFPDPTSVPDAPRGADARTGTASGPVLRILPLGSGLVLIGLGLGLALLTLRLRVRRT</sequence>
<keyword evidence="2" id="KW-0472">Membrane</keyword>